<keyword evidence="3" id="KW-0560">Oxidoreductase</keyword>
<proteinExistence type="inferred from homology"/>
<evidence type="ECO:0000256" key="3">
    <source>
        <dbReference type="ARBA" id="ARBA00023002"/>
    </source>
</evidence>
<gene>
    <name evidence="9" type="ORF">HY730_06285</name>
</gene>
<sequence length="277" mass="31143">MHQLYKEYNGKIRMVYKHFPLTRIHPYAYPAALAAMAANDQGMFWEMTDALFENGGNLSNETILALAQKIGLNMDLFKQNLLSPKIKEEVEKDMAQAVSLDIKGTPTFFINGRKLSGAKPYEAFKTVIEEELGKIKIATVDKETIKKEVPEVKREPLKKEAVAAREEPAKEIKPEVKEEAPKQEAPKEVPIPIVKEEPKKEEVAAVKEAAPKEAKPEIKEDVAKKEVTPIKKESPKTETLAGQEKNNWLKPLIVIILVIVAATVTYYILRKRKGNAS</sequence>
<comment type="similarity">
    <text evidence="1">Belongs to the thioredoxin family. DsbA subfamily.</text>
</comment>
<keyword evidence="7" id="KW-1133">Transmembrane helix</keyword>
<comment type="caution">
    <text evidence="9">The sequence shown here is derived from an EMBL/GenBank/DDBJ whole genome shotgun (WGS) entry which is preliminary data.</text>
</comment>
<evidence type="ECO:0000256" key="1">
    <source>
        <dbReference type="ARBA" id="ARBA00005791"/>
    </source>
</evidence>
<evidence type="ECO:0000259" key="8">
    <source>
        <dbReference type="Pfam" id="PF13462"/>
    </source>
</evidence>
<reference evidence="9" key="1">
    <citation type="submission" date="2020-07" db="EMBL/GenBank/DDBJ databases">
        <title>Huge and variable diversity of episymbiotic CPR bacteria and DPANN archaea in groundwater ecosystems.</title>
        <authorList>
            <person name="He C.Y."/>
            <person name="Keren R."/>
            <person name="Whittaker M."/>
            <person name="Farag I.F."/>
            <person name="Doudna J."/>
            <person name="Cate J.H.D."/>
            <person name="Banfield J.F."/>
        </authorList>
    </citation>
    <scope>NUCLEOTIDE SEQUENCE</scope>
    <source>
        <strain evidence="9">NC_groundwater_1482_Ag_S-0.65um_47_24</strain>
    </source>
</reference>
<dbReference type="PANTHER" id="PTHR13887:SF14">
    <property type="entry name" value="DISULFIDE BOND FORMATION PROTEIN D"/>
    <property type="match status" value="1"/>
</dbReference>
<feature type="region of interest" description="Disordered" evidence="6">
    <location>
        <begin position="205"/>
        <end position="239"/>
    </location>
</feature>
<evidence type="ECO:0000256" key="2">
    <source>
        <dbReference type="ARBA" id="ARBA00022729"/>
    </source>
</evidence>
<dbReference type="Proteomes" id="UP000772181">
    <property type="component" value="Unassembled WGS sequence"/>
</dbReference>
<accession>A0A933GLA5</accession>
<feature type="region of interest" description="Disordered" evidence="6">
    <location>
        <begin position="160"/>
        <end position="186"/>
    </location>
</feature>
<keyword evidence="7" id="KW-0472">Membrane</keyword>
<evidence type="ECO:0000313" key="10">
    <source>
        <dbReference type="Proteomes" id="UP000772181"/>
    </source>
</evidence>
<feature type="compositionally biased region" description="Basic and acidic residues" evidence="6">
    <location>
        <begin position="205"/>
        <end position="236"/>
    </location>
</feature>
<keyword evidence="5" id="KW-0676">Redox-active center</keyword>
<keyword evidence="4" id="KW-1015">Disulfide bond</keyword>
<evidence type="ECO:0000256" key="7">
    <source>
        <dbReference type="SAM" id="Phobius"/>
    </source>
</evidence>
<feature type="domain" description="Thioredoxin-like fold" evidence="8">
    <location>
        <begin position="3"/>
        <end position="129"/>
    </location>
</feature>
<dbReference type="EMBL" id="JACQWF010000279">
    <property type="protein sequence ID" value="MBI4595971.1"/>
    <property type="molecule type" value="Genomic_DNA"/>
</dbReference>
<evidence type="ECO:0000256" key="5">
    <source>
        <dbReference type="ARBA" id="ARBA00023284"/>
    </source>
</evidence>
<dbReference type="GO" id="GO:0016491">
    <property type="term" value="F:oxidoreductase activity"/>
    <property type="evidence" value="ECO:0007669"/>
    <property type="project" value="UniProtKB-KW"/>
</dbReference>
<dbReference type="SUPFAM" id="SSF52833">
    <property type="entry name" value="Thioredoxin-like"/>
    <property type="match status" value="1"/>
</dbReference>
<name>A0A933GLA5_UNCTE</name>
<dbReference type="Pfam" id="PF13462">
    <property type="entry name" value="Thioredoxin_4"/>
    <property type="match status" value="1"/>
</dbReference>
<dbReference type="AlphaFoldDB" id="A0A933GLA5"/>
<keyword evidence="7" id="KW-0812">Transmembrane</keyword>
<evidence type="ECO:0000313" key="9">
    <source>
        <dbReference type="EMBL" id="MBI4595971.1"/>
    </source>
</evidence>
<dbReference type="Gene3D" id="3.40.30.10">
    <property type="entry name" value="Glutaredoxin"/>
    <property type="match status" value="1"/>
</dbReference>
<evidence type="ECO:0000256" key="4">
    <source>
        <dbReference type="ARBA" id="ARBA00023157"/>
    </source>
</evidence>
<keyword evidence="2" id="KW-0732">Signal</keyword>
<dbReference type="InterPro" id="IPR012336">
    <property type="entry name" value="Thioredoxin-like_fold"/>
</dbReference>
<dbReference type="PANTHER" id="PTHR13887">
    <property type="entry name" value="GLUTATHIONE S-TRANSFERASE KAPPA"/>
    <property type="match status" value="1"/>
</dbReference>
<organism evidence="9 10">
    <name type="scientific">Tectimicrobiota bacterium</name>
    <dbReference type="NCBI Taxonomy" id="2528274"/>
    <lineage>
        <taxon>Bacteria</taxon>
        <taxon>Pseudomonadati</taxon>
        <taxon>Nitrospinota/Tectimicrobiota group</taxon>
        <taxon>Candidatus Tectimicrobiota</taxon>
    </lineage>
</organism>
<dbReference type="InterPro" id="IPR036249">
    <property type="entry name" value="Thioredoxin-like_sf"/>
</dbReference>
<evidence type="ECO:0000256" key="6">
    <source>
        <dbReference type="SAM" id="MobiDB-lite"/>
    </source>
</evidence>
<feature type="transmembrane region" description="Helical" evidence="7">
    <location>
        <begin position="248"/>
        <end position="269"/>
    </location>
</feature>
<protein>
    <submittedName>
        <fullName evidence="9">Thioredoxin domain-containing protein</fullName>
    </submittedName>
</protein>